<dbReference type="PANTHER" id="PTHR42859">
    <property type="entry name" value="OXIDOREDUCTASE"/>
    <property type="match status" value="1"/>
</dbReference>
<evidence type="ECO:0000256" key="8">
    <source>
        <dbReference type="ARBA" id="ARBA00023014"/>
    </source>
</evidence>
<keyword evidence="4 9" id="KW-0004">4Fe-4S</keyword>
<evidence type="ECO:0000256" key="9">
    <source>
        <dbReference type="RuleBase" id="RU365098"/>
    </source>
</evidence>
<dbReference type="InterPro" id="IPR000813">
    <property type="entry name" value="7Fe_ferredoxin"/>
</dbReference>
<evidence type="ECO:0000259" key="10">
    <source>
        <dbReference type="PROSITE" id="PS51379"/>
    </source>
</evidence>
<accession>A0A511ZAJ6</accession>
<dbReference type="PANTHER" id="PTHR42859:SF2">
    <property type="entry name" value="FERREDOXIN"/>
    <property type="match status" value="1"/>
</dbReference>
<evidence type="ECO:0000313" key="11">
    <source>
        <dbReference type="EMBL" id="GEN84462.1"/>
    </source>
</evidence>
<evidence type="ECO:0000256" key="2">
    <source>
        <dbReference type="ARBA" id="ARBA00001966"/>
    </source>
</evidence>
<dbReference type="GO" id="GO:0051539">
    <property type="term" value="F:4 iron, 4 sulfur cluster binding"/>
    <property type="evidence" value="ECO:0007669"/>
    <property type="project" value="UniProtKB-UniRule"/>
</dbReference>
<name>A0A511ZAJ6_9BACL</name>
<sequence length="86" mass="9396">MKKGVKRMSFVITSACIHEQAGICVDVCPVDCIVFGDDQFLIDPNRCIDCGACETVCPVEAIYFEEEVPAKESASILKAKEYFGVA</sequence>
<gene>
    <name evidence="11" type="ORF">SLU01_27740</name>
</gene>
<dbReference type="GO" id="GO:0009055">
    <property type="term" value="F:electron transfer activity"/>
    <property type="evidence" value="ECO:0007669"/>
    <property type="project" value="UniProtKB-UniRule"/>
</dbReference>
<evidence type="ECO:0000256" key="6">
    <source>
        <dbReference type="ARBA" id="ARBA00022982"/>
    </source>
</evidence>
<evidence type="ECO:0000256" key="7">
    <source>
        <dbReference type="ARBA" id="ARBA00023004"/>
    </source>
</evidence>
<keyword evidence="5 9" id="KW-0479">Metal-binding</keyword>
<comment type="function">
    <text evidence="9">Ferredoxins are iron-sulfur proteins that transfer electrons in a wide variety of metabolic reactions.</text>
</comment>
<evidence type="ECO:0000256" key="5">
    <source>
        <dbReference type="ARBA" id="ARBA00022723"/>
    </source>
</evidence>
<proteinExistence type="predicted"/>
<protein>
    <recommendedName>
        <fullName evidence="9">Ferredoxin</fullName>
    </recommendedName>
</protein>
<keyword evidence="3 9" id="KW-0813">Transport</keyword>
<dbReference type="AlphaFoldDB" id="A0A511ZAJ6"/>
<dbReference type="Pfam" id="PF00037">
    <property type="entry name" value="Fer4"/>
    <property type="match status" value="1"/>
</dbReference>
<comment type="caution">
    <text evidence="11">The sequence shown here is derived from an EMBL/GenBank/DDBJ whole genome shotgun (WGS) entry which is preliminary data.</text>
</comment>
<evidence type="ECO:0000256" key="3">
    <source>
        <dbReference type="ARBA" id="ARBA00022448"/>
    </source>
</evidence>
<keyword evidence="8 9" id="KW-0411">Iron-sulfur</keyword>
<dbReference type="InterPro" id="IPR017900">
    <property type="entry name" value="4Fe4S_Fe_S_CS"/>
</dbReference>
<organism evidence="11 12">
    <name type="scientific">Sporosarcina luteola</name>
    <dbReference type="NCBI Taxonomy" id="582850"/>
    <lineage>
        <taxon>Bacteria</taxon>
        <taxon>Bacillati</taxon>
        <taxon>Bacillota</taxon>
        <taxon>Bacilli</taxon>
        <taxon>Bacillales</taxon>
        <taxon>Caryophanaceae</taxon>
        <taxon>Sporosarcina</taxon>
    </lineage>
</organism>
<dbReference type="InterPro" id="IPR050294">
    <property type="entry name" value="RnfB_subfamily"/>
</dbReference>
<dbReference type="PROSITE" id="PS00198">
    <property type="entry name" value="4FE4S_FER_1"/>
    <property type="match status" value="1"/>
</dbReference>
<dbReference type="Pfam" id="PF12800">
    <property type="entry name" value="Fer4_4"/>
    <property type="match status" value="1"/>
</dbReference>
<evidence type="ECO:0000256" key="4">
    <source>
        <dbReference type="ARBA" id="ARBA00022485"/>
    </source>
</evidence>
<dbReference type="PRINTS" id="PR00354">
    <property type="entry name" value="7FE8SFRDOXIN"/>
</dbReference>
<dbReference type="GO" id="GO:0046872">
    <property type="term" value="F:metal ion binding"/>
    <property type="evidence" value="ECO:0007669"/>
    <property type="project" value="UniProtKB-UniRule"/>
</dbReference>
<evidence type="ECO:0000313" key="12">
    <source>
        <dbReference type="Proteomes" id="UP000321901"/>
    </source>
</evidence>
<evidence type="ECO:0000256" key="1">
    <source>
        <dbReference type="ARBA" id="ARBA00001927"/>
    </source>
</evidence>
<dbReference type="InterPro" id="IPR017896">
    <property type="entry name" value="4Fe4S_Fe-S-bd"/>
</dbReference>
<dbReference type="EMBL" id="BJYL01000037">
    <property type="protein sequence ID" value="GEN84462.1"/>
    <property type="molecule type" value="Genomic_DNA"/>
</dbReference>
<dbReference type="PROSITE" id="PS51379">
    <property type="entry name" value="4FE4S_FER_2"/>
    <property type="match status" value="1"/>
</dbReference>
<comment type="cofactor">
    <cofactor evidence="2 9">
        <name>[4Fe-4S] cluster</name>
        <dbReference type="ChEBI" id="CHEBI:49883"/>
    </cofactor>
</comment>
<dbReference type="Gene3D" id="3.30.70.20">
    <property type="match status" value="1"/>
</dbReference>
<dbReference type="Proteomes" id="UP000321901">
    <property type="component" value="Unassembled WGS sequence"/>
</dbReference>
<keyword evidence="6 9" id="KW-0249">Electron transport</keyword>
<dbReference type="SUPFAM" id="SSF54862">
    <property type="entry name" value="4Fe-4S ferredoxins"/>
    <property type="match status" value="1"/>
</dbReference>
<feature type="domain" description="4Fe-4S ferredoxin-type" evidence="10">
    <location>
        <begin position="38"/>
        <end position="67"/>
    </location>
</feature>
<keyword evidence="7 9" id="KW-0408">Iron</keyword>
<comment type="cofactor">
    <cofactor evidence="1">
        <name>[3Fe-4S] cluster</name>
        <dbReference type="ChEBI" id="CHEBI:21137"/>
    </cofactor>
</comment>
<keyword evidence="12" id="KW-1185">Reference proteome</keyword>
<reference evidence="11 12" key="1">
    <citation type="submission" date="2019-07" db="EMBL/GenBank/DDBJ databases">
        <title>Whole genome shotgun sequence of Sporosarcina luteola NBRC 105378.</title>
        <authorList>
            <person name="Hosoyama A."/>
            <person name="Uohara A."/>
            <person name="Ohji S."/>
            <person name="Ichikawa N."/>
        </authorList>
    </citation>
    <scope>NUCLEOTIDE SEQUENCE [LARGE SCALE GENOMIC DNA]</scope>
    <source>
        <strain evidence="11 12">NBRC 105378</strain>
    </source>
</reference>